<keyword evidence="1" id="KW-0805">Transcription regulation</keyword>
<accession>A0ABT4DVN4</accession>
<evidence type="ECO:0000256" key="3">
    <source>
        <dbReference type="ARBA" id="ARBA00023163"/>
    </source>
</evidence>
<dbReference type="PROSITE" id="PS01124">
    <property type="entry name" value="HTH_ARAC_FAMILY_2"/>
    <property type="match status" value="1"/>
</dbReference>
<proteinExistence type="predicted"/>
<dbReference type="EMBL" id="JAMDLW010000023">
    <property type="protein sequence ID" value="MCY9521409.1"/>
    <property type="molecule type" value="Genomic_DNA"/>
</dbReference>
<sequence length="266" mass="30755">MIQSPHDLILFSSRDHISFITNKVDTDYHNHNYIQITIGLKNDFHITIEEEPLRVKGIILDSNTHHKLHGRQEWQCYVLVNPESVFGELLKRTYLQDNRYYVLATHQADPLQQLAARTLFSLTGSTGYREFITTFKQILKLHDSAIEHALDDRIQDVITCIEKYPIHKLSVKTLSQLIYLSESRLSHLFKEEMGISLVSYILHHKLELAFHFIFGGFTITAAALEAGFNSSSHFTRSVRDKLGMSPRAIIQNSRYLQVKEPDCPYI</sequence>
<evidence type="ECO:0000256" key="2">
    <source>
        <dbReference type="ARBA" id="ARBA00023125"/>
    </source>
</evidence>
<dbReference type="PANTHER" id="PTHR43280">
    <property type="entry name" value="ARAC-FAMILY TRANSCRIPTIONAL REGULATOR"/>
    <property type="match status" value="1"/>
</dbReference>
<feature type="domain" description="HTH araC/xylS-type" evidence="4">
    <location>
        <begin position="155"/>
        <end position="252"/>
    </location>
</feature>
<dbReference type="SMART" id="SM00342">
    <property type="entry name" value="HTH_ARAC"/>
    <property type="match status" value="1"/>
</dbReference>
<keyword evidence="2" id="KW-0238">DNA-binding</keyword>
<evidence type="ECO:0000256" key="1">
    <source>
        <dbReference type="ARBA" id="ARBA00023015"/>
    </source>
</evidence>
<evidence type="ECO:0000313" key="6">
    <source>
        <dbReference type="Proteomes" id="UP001207626"/>
    </source>
</evidence>
<dbReference type="RefSeq" id="WP_268601443.1">
    <property type="nucleotide sequence ID" value="NZ_JAMDLV010000006.1"/>
</dbReference>
<comment type="caution">
    <text evidence="5">The sequence shown here is derived from an EMBL/GenBank/DDBJ whole genome shotgun (WGS) entry which is preliminary data.</text>
</comment>
<dbReference type="Proteomes" id="UP001207626">
    <property type="component" value="Unassembled WGS sequence"/>
</dbReference>
<dbReference type="PANTHER" id="PTHR43280:SF2">
    <property type="entry name" value="HTH-TYPE TRANSCRIPTIONAL REGULATOR EXSA"/>
    <property type="match status" value="1"/>
</dbReference>
<dbReference type="SUPFAM" id="SSF46689">
    <property type="entry name" value="Homeodomain-like"/>
    <property type="match status" value="2"/>
</dbReference>
<reference evidence="5 6" key="1">
    <citation type="submission" date="2022-05" db="EMBL/GenBank/DDBJ databases">
        <title>Genome Sequencing of Bee-Associated Microbes.</title>
        <authorList>
            <person name="Dunlap C."/>
        </authorList>
    </citation>
    <scope>NUCLEOTIDE SEQUENCE [LARGE SCALE GENOMIC DNA]</scope>
    <source>
        <strain evidence="5 6">NRRL NRS-1438</strain>
    </source>
</reference>
<keyword evidence="6" id="KW-1185">Reference proteome</keyword>
<gene>
    <name evidence="5" type="ORF">M5X09_17335</name>
</gene>
<dbReference type="InterPro" id="IPR009057">
    <property type="entry name" value="Homeodomain-like_sf"/>
</dbReference>
<dbReference type="InterPro" id="IPR018060">
    <property type="entry name" value="HTH_AraC"/>
</dbReference>
<evidence type="ECO:0000259" key="4">
    <source>
        <dbReference type="PROSITE" id="PS01124"/>
    </source>
</evidence>
<keyword evidence="3" id="KW-0804">Transcription</keyword>
<evidence type="ECO:0000313" key="5">
    <source>
        <dbReference type="EMBL" id="MCY9521409.1"/>
    </source>
</evidence>
<protein>
    <submittedName>
        <fullName evidence="5">AraC family transcriptional regulator</fullName>
    </submittedName>
</protein>
<name>A0ABT4DVN4_9BACL</name>
<dbReference type="Gene3D" id="1.10.10.60">
    <property type="entry name" value="Homeodomain-like"/>
    <property type="match status" value="1"/>
</dbReference>
<organism evidence="5 6">
    <name type="scientific">Paenibacillus apiarius</name>
    <dbReference type="NCBI Taxonomy" id="46240"/>
    <lineage>
        <taxon>Bacteria</taxon>
        <taxon>Bacillati</taxon>
        <taxon>Bacillota</taxon>
        <taxon>Bacilli</taxon>
        <taxon>Bacillales</taxon>
        <taxon>Paenibacillaceae</taxon>
        <taxon>Paenibacillus</taxon>
    </lineage>
</organism>
<dbReference type="Pfam" id="PF12833">
    <property type="entry name" value="HTH_18"/>
    <property type="match status" value="1"/>
</dbReference>